<keyword evidence="5" id="KW-0500">Molybdenum</keyword>
<evidence type="ECO:0000313" key="13">
    <source>
        <dbReference type="Proteomes" id="UP001449225"/>
    </source>
</evidence>
<dbReference type="InterPro" id="IPR006657">
    <property type="entry name" value="MoPterin_dinucl-bd_dom"/>
</dbReference>
<evidence type="ECO:0000256" key="7">
    <source>
        <dbReference type="ARBA" id="ARBA00023002"/>
    </source>
</evidence>
<dbReference type="EMBL" id="JBBMRA010000004">
    <property type="protein sequence ID" value="MEM5536119.1"/>
    <property type="molecule type" value="Genomic_DNA"/>
</dbReference>
<keyword evidence="8" id="KW-0408">Iron</keyword>
<evidence type="ECO:0000256" key="8">
    <source>
        <dbReference type="ARBA" id="ARBA00023004"/>
    </source>
</evidence>
<comment type="similarity">
    <text evidence="3">Belongs to the prokaryotic molybdopterin-containing oxidoreductase family.</text>
</comment>
<dbReference type="InterPro" id="IPR050123">
    <property type="entry name" value="Prok_molybdopt-oxidoreductase"/>
</dbReference>
<feature type="domain" description="Molybdopterin dinucleotide-binding" evidence="11">
    <location>
        <begin position="650"/>
        <end position="741"/>
    </location>
</feature>
<dbReference type="PANTHER" id="PTHR43105:SF4">
    <property type="entry name" value="PROTEIN YDEP"/>
    <property type="match status" value="1"/>
</dbReference>
<dbReference type="InterPro" id="IPR006656">
    <property type="entry name" value="Mopterin_OxRdtase"/>
</dbReference>
<reference evidence="12 13" key="1">
    <citation type="submission" date="2024-03" db="EMBL/GenBank/DDBJ databases">
        <title>Community enrichment and isolation of bacterial strains for fucoidan degradation.</title>
        <authorList>
            <person name="Sichert A."/>
        </authorList>
    </citation>
    <scope>NUCLEOTIDE SEQUENCE [LARGE SCALE GENOMIC DNA]</scope>
    <source>
        <strain evidence="12 13">AS76</strain>
    </source>
</reference>
<dbReference type="PIRSF" id="PIRSF000144">
    <property type="entry name" value="CbbBc"/>
    <property type="match status" value="1"/>
</dbReference>
<organism evidence="12 13">
    <name type="scientific">Neptuniibacter pectenicola</name>
    <dbReference type="NCBI Taxonomy" id="1806669"/>
    <lineage>
        <taxon>Bacteria</taxon>
        <taxon>Pseudomonadati</taxon>
        <taxon>Pseudomonadota</taxon>
        <taxon>Gammaproteobacteria</taxon>
        <taxon>Oceanospirillales</taxon>
        <taxon>Oceanospirillaceae</taxon>
        <taxon>Neptuniibacter</taxon>
    </lineage>
</organism>
<dbReference type="CDD" id="cd02767">
    <property type="entry name" value="MopB_ydeP"/>
    <property type="match status" value="1"/>
</dbReference>
<feature type="domain" description="Molybdopterin oxidoreductase" evidence="10">
    <location>
        <begin position="114"/>
        <end position="492"/>
    </location>
</feature>
<comment type="cofactor">
    <cofactor evidence="2">
        <name>[4Fe-4S] cluster</name>
        <dbReference type="ChEBI" id="CHEBI:49883"/>
    </cofactor>
</comment>
<keyword evidence="9" id="KW-0411">Iron-sulfur</keyword>
<proteinExistence type="inferred from homology"/>
<dbReference type="SUPFAM" id="SSF53706">
    <property type="entry name" value="Formate dehydrogenase/DMSO reductase, domains 1-3"/>
    <property type="match status" value="1"/>
</dbReference>
<gene>
    <name evidence="12" type="ORF">WNY58_06910</name>
</gene>
<dbReference type="CDD" id="cd02787">
    <property type="entry name" value="MopB_CT_ydeP"/>
    <property type="match status" value="1"/>
</dbReference>
<protein>
    <submittedName>
        <fullName evidence="12">FdhF/YdeP family oxidoreductase</fullName>
    </submittedName>
</protein>
<evidence type="ECO:0000256" key="6">
    <source>
        <dbReference type="ARBA" id="ARBA00022723"/>
    </source>
</evidence>
<dbReference type="RefSeq" id="WP_342854117.1">
    <property type="nucleotide sequence ID" value="NZ_JBBMRA010000004.1"/>
</dbReference>
<dbReference type="Gene3D" id="3.40.228.10">
    <property type="entry name" value="Dimethylsulfoxide Reductase, domain 2"/>
    <property type="match status" value="1"/>
</dbReference>
<accession>A0ABU9TSA7</accession>
<dbReference type="Proteomes" id="UP001449225">
    <property type="component" value="Unassembled WGS sequence"/>
</dbReference>
<evidence type="ECO:0000256" key="2">
    <source>
        <dbReference type="ARBA" id="ARBA00001966"/>
    </source>
</evidence>
<evidence type="ECO:0000259" key="11">
    <source>
        <dbReference type="Pfam" id="PF01568"/>
    </source>
</evidence>
<keyword evidence="13" id="KW-1185">Reference proteome</keyword>
<evidence type="ECO:0000256" key="1">
    <source>
        <dbReference type="ARBA" id="ARBA00001942"/>
    </source>
</evidence>
<name>A0ABU9TSA7_9GAMM</name>
<evidence type="ECO:0000256" key="3">
    <source>
        <dbReference type="ARBA" id="ARBA00010312"/>
    </source>
</evidence>
<evidence type="ECO:0000256" key="9">
    <source>
        <dbReference type="ARBA" id="ARBA00023014"/>
    </source>
</evidence>
<dbReference type="InterPro" id="IPR037951">
    <property type="entry name" value="MopB_CT_YdeP"/>
</dbReference>
<dbReference type="Pfam" id="PF00384">
    <property type="entry name" value="Molybdopterin"/>
    <property type="match status" value="1"/>
</dbReference>
<comment type="cofactor">
    <cofactor evidence="1">
        <name>Mo-bis(molybdopterin guanine dinucleotide)</name>
        <dbReference type="ChEBI" id="CHEBI:60539"/>
    </cofactor>
</comment>
<comment type="caution">
    <text evidence="12">The sequence shown here is derived from an EMBL/GenBank/DDBJ whole genome shotgun (WGS) entry which is preliminary data.</text>
</comment>
<keyword evidence="6" id="KW-0479">Metal-binding</keyword>
<dbReference type="NCBIfam" id="TIGR01701">
    <property type="entry name" value="Fdhalpha-like"/>
    <property type="match status" value="1"/>
</dbReference>
<dbReference type="InterPro" id="IPR041953">
    <property type="entry name" value="YdeP_MopB"/>
</dbReference>
<keyword evidence="7" id="KW-0560">Oxidoreductase</keyword>
<evidence type="ECO:0000256" key="4">
    <source>
        <dbReference type="ARBA" id="ARBA00022485"/>
    </source>
</evidence>
<dbReference type="Gene3D" id="3.40.50.740">
    <property type="match status" value="1"/>
</dbReference>
<sequence>MSEKKNSTDLPPAYKAPAGGWGALESTTRHWLNSKNAVKNIKSLLNTNQDNGFDCPGCAWGEEKNPNKIKFCENGAKAVNWEATSKQVGADFFQQYSLSWLREQSNYYLEYQGRLTHPMRYNPETDKYQPISWDDAFGLIGSHLKQLDHPDQLELYTSGRASNEAAFLYQLFGRSFGTNNFPDCSNMCHEASGFALTSSIGVGKGTVTLEDFEEADAIFVFGQNPGTNHPRMLDTLRSAIKRGAKIVIFNPLKERGLEKFQHPQNPIEMLTNNATTMHSIYLSPKLGGDMAAIRGMVKALLETYDSSHDDTLIDQAFIAEHTQGMAAYLDGVRETSWDKIIDQSGLTRDEINSAARIYMDADKVISTWAMGLTQHHHSVAILHELINWMALRGNIGRPGAGLCPVRGHSNVQGDRTMGIDERPSDTLLDALEAHFNIPMPRQHGHSAVEAIDAMRSGACKVFIGLGGNFAAASPDTDVTEHALSQCDLTVHISTKLNRSHLITGKEALILPCLGRTDIDRQAKGPQKITVEDSFSMVHASAGVLEPSSAEMRSEPAIIAGIAHAVLGTKPIDWLSVIEDYSAIRALIAQTIPGFSEFNSKIEQPGGFYLGNSARKRDWATQGGKVIVHRHPLPDSILPDRSSKLLHNKTLVLQTLRSHDQYNTTIYGMNDRYRGIKGERDILFINPADIQRLGFKEGQLVDIKSLWDDGRTREVKGFKLIGYSIPAGNIAAYYPETNPLVPLDSYGVNSRTPTSKSIAVELSAHQSNRIL</sequence>
<evidence type="ECO:0000256" key="5">
    <source>
        <dbReference type="ARBA" id="ARBA00022505"/>
    </source>
</evidence>
<dbReference type="InterPro" id="IPR010046">
    <property type="entry name" value="Mopterin_OxRdtse_a_bac"/>
</dbReference>
<dbReference type="InterPro" id="IPR009010">
    <property type="entry name" value="Asp_de-COase-like_dom_sf"/>
</dbReference>
<keyword evidence="4" id="KW-0004">4Fe-4S</keyword>
<evidence type="ECO:0000259" key="10">
    <source>
        <dbReference type="Pfam" id="PF00384"/>
    </source>
</evidence>
<dbReference type="Gene3D" id="2.40.40.20">
    <property type="match status" value="1"/>
</dbReference>
<dbReference type="Pfam" id="PF01568">
    <property type="entry name" value="Molydop_binding"/>
    <property type="match status" value="1"/>
</dbReference>
<dbReference type="SUPFAM" id="SSF50692">
    <property type="entry name" value="ADC-like"/>
    <property type="match status" value="1"/>
</dbReference>
<evidence type="ECO:0000313" key="12">
    <source>
        <dbReference type="EMBL" id="MEM5536119.1"/>
    </source>
</evidence>
<dbReference type="PANTHER" id="PTHR43105">
    <property type="entry name" value="RESPIRATORY NITRATE REDUCTASE"/>
    <property type="match status" value="1"/>
</dbReference>